<evidence type="ECO:0000313" key="1">
    <source>
        <dbReference type="EMBL" id="GIY01050.1"/>
    </source>
</evidence>
<sequence>MVFDIEHFAYSLLVCQYSDKDSFEMIYASLDEEENQIVKRAWEVIIEMEKIYGTKIFDEYFEKKFKENDNLLHSKKAFVRFVLVRCFDFCEAPTFFNFLTMCYMVTRIQQTLPKCYLILHLLAKCITLMHAKRYREFFDKFNGLVGLRKNFDRIYYNTLPDYVSCQAHSRFIDNIRIHNYDNVCDVVEGYDQFEDECFKLFECDLSYIYDIYIRKIDPENVQDNLKMPESSSASPDIEEQISEIELMLDDLHMCSEGEFKKSFVSDKIKKRCSFCGENCYKYVMAEVTHRIENRKSKDS</sequence>
<gene>
    <name evidence="1" type="ORF">CDAR_459501</name>
</gene>
<name>A0AAV4PVA3_9ARAC</name>
<dbReference type="AlphaFoldDB" id="A0AAV4PVA3"/>
<accession>A0AAV4PVA3</accession>
<dbReference type="Proteomes" id="UP001054837">
    <property type="component" value="Unassembled WGS sequence"/>
</dbReference>
<proteinExistence type="predicted"/>
<keyword evidence="2" id="KW-1185">Reference proteome</keyword>
<dbReference type="EMBL" id="BPLQ01003518">
    <property type="protein sequence ID" value="GIY01050.1"/>
    <property type="molecule type" value="Genomic_DNA"/>
</dbReference>
<evidence type="ECO:0000313" key="2">
    <source>
        <dbReference type="Proteomes" id="UP001054837"/>
    </source>
</evidence>
<reference evidence="1 2" key="1">
    <citation type="submission" date="2021-06" db="EMBL/GenBank/DDBJ databases">
        <title>Caerostris darwini draft genome.</title>
        <authorList>
            <person name="Kono N."/>
            <person name="Arakawa K."/>
        </authorList>
    </citation>
    <scope>NUCLEOTIDE SEQUENCE [LARGE SCALE GENOMIC DNA]</scope>
</reference>
<organism evidence="1 2">
    <name type="scientific">Caerostris darwini</name>
    <dbReference type="NCBI Taxonomy" id="1538125"/>
    <lineage>
        <taxon>Eukaryota</taxon>
        <taxon>Metazoa</taxon>
        <taxon>Ecdysozoa</taxon>
        <taxon>Arthropoda</taxon>
        <taxon>Chelicerata</taxon>
        <taxon>Arachnida</taxon>
        <taxon>Araneae</taxon>
        <taxon>Araneomorphae</taxon>
        <taxon>Entelegynae</taxon>
        <taxon>Araneoidea</taxon>
        <taxon>Araneidae</taxon>
        <taxon>Caerostris</taxon>
    </lineage>
</organism>
<comment type="caution">
    <text evidence="1">The sequence shown here is derived from an EMBL/GenBank/DDBJ whole genome shotgun (WGS) entry which is preliminary data.</text>
</comment>
<protein>
    <submittedName>
        <fullName evidence="1">Uncharacterized protein</fullName>
    </submittedName>
</protein>